<dbReference type="Proteomes" id="UP000236520">
    <property type="component" value="Unassembled WGS sequence"/>
</dbReference>
<gene>
    <name evidence="2" type="ORF">SMF913_25951</name>
</gene>
<proteinExistence type="predicted"/>
<evidence type="ECO:0000313" key="3">
    <source>
        <dbReference type="Proteomes" id="UP000236520"/>
    </source>
</evidence>
<keyword evidence="3" id="KW-1185">Reference proteome</keyword>
<sequence length="27" mass="2719">MAVDTEWEVEPAPVAAAPPLPVGTAAE</sequence>
<protein>
    <submittedName>
        <fullName evidence="2">Uncharacterized protein</fullName>
    </submittedName>
</protein>
<evidence type="ECO:0000313" key="2">
    <source>
        <dbReference type="EMBL" id="PNG90486.1"/>
    </source>
</evidence>
<accession>A0A2J7YR27</accession>
<name>A0A2J7YR27_STRMQ</name>
<dbReference type="AlphaFoldDB" id="A0A2J7YR27"/>
<feature type="region of interest" description="Disordered" evidence="1">
    <location>
        <begin position="1"/>
        <end position="27"/>
    </location>
</feature>
<reference evidence="2 3" key="1">
    <citation type="submission" date="2015-09" db="EMBL/GenBank/DDBJ databases">
        <title>Genome sequence, genome mining and natural product profiling of a biocontrol bacterium Streptomyces malaysiensis F913.</title>
        <authorList>
            <person name="Xu Y."/>
            <person name="Wei J."/>
            <person name="Xie J."/>
            <person name="Li T."/>
            <person name="Zhou Z."/>
        </authorList>
    </citation>
    <scope>NUCLEOTIDE SEQUENCE [LARGE SCALE GENOMIC DNA]</scope>
    <source>
        <strain evidence="2 3">F913</strain>
    </source>
</reference>
<comment type="caution">
    <text evidence="2">The sequence shown here is derived from an EMBL/GenBank/DDBJ whole genome shotgun (WGS) entry which is preliminary data.</text>
</comment>
<dbReference type="EMBL" id="LJIW01000002">
    <property type="protein sequence ID" value="PNG90486.1"/>
    <property type="molecule type" value="Genomic_DNA"/>
</dbReference>
<evidence type="ECO:0000256" key="1">
    <source>
        <dbReference type="SAM" id="MobiDB-lite"/>
    </source>
</evidence>
<organism evidence="2 3">
    <name type="scientific">Streptomyces malaysiensis</name>
    <dbReference type="NCBI Taxonomy" id="92644"/>
    <lineage>
        <taxon>Bacteria</taxon>
        <taxon>Bacillati</taxon>
        <taxon>Actinomycetota</taxon>
        <taxon>Actinomycetes</taxon>
        <taxon>Kitasatosporales</taxon>
        <taxon>Streptomycetaceae</taxon>
        <taxon>Streptomyces</taxon>
        <taxon>Streptomyces violaceusniger group</taxon>
    </lineage>
</organism>